<dbReference type="PANTHER" id="PTHR39648">
    <property type="entry name" value="6-HYDROXYMETHYL-7,8-DIHYDROPTERIN PYROPHOSPHOKINASE"/>
    <property type="match status" value="1"/>
</dbReference>
<organism evidence="3 4">
    <name type="scientific">Candidatus Marsarchaeota G2 archaeon ECH_B_2</name>
    <dbReference type="NCBI Taxonomy" id="1978160"/>
    <lineage>
        <taxon>Archaea</taxon>
        <taxon>Candidatus Marsarchaeota</taxon>
        <taxon>Candidatus Marsarchaeota group 2</taxon>
    </lineage>
</organism>
<dbReference type="PANTHER" id="PTHR39648:SF1">
    <property type="entry name" value="6-HYDROXYMETHYL-7,8-DIHYDROPTERIN PYROPHOSPHOKINASE"/>
    <property type="match status" value="1"/>
</dbReference>
<dbReference type="InterPro" id="IPR002826">
    <property type="entry name" value="MptE-like"/>
</dbReference>
<gene>
    <name evidence="1" type="primary">mptE</name>
    <name evidence="3" type="ORF">B9Q06_06380</name>
</gene>
<keyword evidence="1" id="KW-0418">Kinase</keyword>
<accession>A0A2R6B9T7</accession>
<dbReference type="EC" id="2.7.6.3" evidence="1"/>
<sequence length="247" mass="27318">MDREEWMGVWYPRIARTLGLSAEADTQAARLLEELSDDARTREEEARRMIEGRTCVVFGAGPTLRDSFNRVSLDGCVSVAADGAARIFMEQGRSPPNVLVTDLDGGDDVITWCAMNGSMVVVHAHGDNKDALRRLIPILLEKKTRLILTCQVGSFAKIRNFYGFTDGDRAAWFCHAMGAARIVLVGMDFGSRIGEYSKLAGHPNPDLKLVKLRLGMELVLRLAKEAKVYTYRGSPRLGDIPETDSLT</sequence>
<dbReference type="GO" id="GO:0000287">
    <property type="term" value="F:magnesium ion binding"/>
    <property type="evidence" value="ECO:0007669"/>
    <property type="project" value="UniProtKB-UniRule"/>
</dbReference>
<dbReference type="GO" id="GO:0005524">
    <property type="term" value="F:ATP binding"/>
    <property type="evidence" value="ECO:0007669"/>
    <property type="project" value="UniProtKB-UniRule"/>
</dbReference>
<keyword evidence="1" id="KW-0460">Magnesium</keyword>
<dbReference type="Proteomes" id="UP000241284">
    <property type="component" value="Unassembled WGS sequence"/>
</dbReference>
<dbReference type="GO" id="GO:0016301">
    <property type="term" value="F:kinase activity"/>
    <property type="evidence" value="ECO:0007669"/>
    <property type="project" value="UniProtKB-KW"/>
</dbReference>
<keyword evidence="1" id="KW-0547">Nucleotide-binding</keyword>
<reference evidence="3 4" key="1">
    <citation type="submission" date="2017-04" db="EMBL/GenBank/DDBJ databases">
        <title>Novel microbial lineages endemic to geothermal iron-oxide mats fill important gaps in the evolutionary history of Archaea.</title>
        <authorList>
            <person name="Jay Z.J."/>
            <person name="Beam J.P."/>
            <person name="Dlakic M."/>
            <person name="Rusch D.B."/>
            <person name="Kozubal M.A."/>
            <person name="Inskeep W.P."/>
        </authorList>
    </citation>
    <scope>NUCLEOTIDE SEQUENCE [LARGE SCALE GENOMIC DNA]</scope>
    <source>
        <strain evidence="3">ECH_B_2</strain>
    </source>
</reference>
<comment type="caution">
    <text evidence="3">The sequence shown here is derived from an EMBL/GenBank/DDBJ whole genome shotgun (WGS) entry which is preliminary data.</text>
</comment>
<evidence type="ECO:0000313" key="4">
    <source>
        <dbReference type="Proteomes" id="UP000241284"/>
    </source>
</evidence>
<dbReference type="EMBL" id="NEXH01000012">
    <property type="protein sequence ID" value="PSN95218.1"/>
    <property type="molecule type" value="Genomic_DNA"/>
</dbReference>
<evidence type="ECO:0000313" key="3">
    <source>
        <dbReference type="EMBL" id="PSN95218.1"/>
    </source>
</evidence>
<dbReference type="HAMAP" id="MF_02131">
    <property type="entry name" value="HMPDK_arch"/>
    <property type="match status" value="1"/>
</dbReference>
<comment type="function">
    <text evidence="1">Catalyzes the transfer of diphosphate from ATP to 6-hydroxymethyl-7,8-dihydropterin (6-HMD), leading to 6-hydroxymethyl-7,8-dihydropterin diphosphate (6-HMDP).</text>
</comment>
<evidence type="ECO:0000256" key="1">
    <source>
        <dbReference type="HAMAP-Rule" id="MF_02131"/>
    </source>
</evidence>
<keyword evidence="1" id="KW-0067">ATP-binding</keyword>
<dbReference type="InterPro" id="IPR027510">
    <property type="entry name" value="HMPDK_MptE"/>
</dbReference>
<protein>
    <recommendedName>
        <fullName evidence="1">6-hydroxymethyl-7,8-dihydropterin pyrophosphokinase</fullName>
        <shortName evidence="1">HPPK</shortName>
        <ecNumber evidence="1">2.7.6.3</ecNumber>
    </recommendedName>
    <alternativeName>
        <fullName evidence="1">2-amino-4-hydroxy-6-hydroxymethyldihydropteridine pyrophosphokinase</fullName>
    </alternativeName>
    <alternativeName>
        <fullName evidence="1">6-hydroxymethyl-7,8-dihydropterin diphosphokinase</fullName>
        <shortName evidence="1">6-HMPDK</shortName>
    </alternativeName>
    <alternativeName>
        <fullName evidence="1">7,8-dihydro-6-hydroxymethylpterin diphosphokinase</fullName>
    </alternativeName>
    <alternativeName>
        <fullName evidence="1">7,8-dihydro-6-hydroxymethylpterin pyrophosphokinase</fullName>
        <shortName evidence="1">PPPK</shortName>
    </alternativeName>
</protein>
<name>A0A2R6B9T7_9ARCH</name>
<keyword evidence="1" id="KW-0808">Transferase</keyword>
<dbReference type="Pfam" id="PF01973">
    <property type="entry name" value="MptE-like"/>
    <property type="match status" value="1"/>
</dbReference>
<comment type="cofactor">
    <cofactor evidence="1">
        <name>Mg(2+)</name>
        <dbReference type="ChEBI" id="CHEBI:18420"/>
    </cofactor>
</comment>
<comment type="catalytic activity">
    <reaction evidence="1">
        <text>6-hydroxymethyl-7,8-dihydropterin + ATP = (7,8-dihydropterin-6-yl)methyl diphosphate + AMP + H(+)</text>
        <dbReference type="Rhea" id="RHEA:11412"/>
        <dbReference type="ChEBI" id="CHEBI:15378"/>
        <dbReference type="ChEBI" id="CHEBI:30616"/>
        <dbReference type="ChEBI" id="CHEBI:44841"/>
        <dbReference type="ChEBI" id="CHEBI:72950"/>
        <dbReference type="ChEBI" id="CHEBI:456215"/>
        <dbReference type="EC" id="2.7.6.3"/>
    </reaction>
</comment>
<evidence type="ECO:0000259" key="2">
    <source>
        <dbReference type="Pfam" id="PF01973"/>
    </source>
</evidence>
<proteinExistence type="inferred from homology"/>
<dbReference type="AlphaFoldDB" id="A0A2R6B9T7"/>
<comment type="similarity">
    <text evidence="1">Belongs to the archaeal 6-HMPDK family.</text>
</comment>
<dbReference type="GO" id="GO:0003848">
    <property type="term" value="F:2-amino-4-hydroxy-6-hydroxymethyldihydropteridine diphosphokinase activity"/>
    <property type="evidence" value="ECO:0007669"/>
    <property type="project" value="UniProtKB-UniRule"/>
</dbReference>
<feature type="domain" description="6-hydroxymethylpterin diphosphokinase MptE-like" evidence="2">
    <location>
        <begin position="44"/>
        <end position="191"/>
    </location>
</feature>